<dbReference type="AlphaFoldDB" id="A0A0D6Q9I8"/>
<proteinExistence type="predicted"/>
<name>A0A0D6Q9I8_KOMXY</name>
<keyword evidence="1" id="KW-1133">Transmembrane helix</keyword>
<dbReference type="EMBL" id="BANJ01000040">
    <property type="protein sequence ID" value="GAO00095.1"/>
    <property type="molecule type" value="Genomic_DNA"/>
</dbReference>
<gene>
    <name evidence="2" type="ORF">Gxy13693_040_042</name>
</gene>
<keyword evidence="1" id="KW-0472">Membrane</keyword>
<dbReference type="Proteomes" id="UP000032683">
    <property type="component" value="Unassembled WGS sequence"/>
</dbReference>
<evidence type="ECO:0000313" key="3">
    <source>
        <dbReference type="Proteomes" id="UP000032683"/>
    </source>
</evidence>
<organism evidence="2 3">
    <name type="scientific">Komagataeibacter xylinus NBRC 13693</name>
    <dbReference type="NCBI Taxonomy" id="1234668"/>
    <lineage>
        <taxon>Bacteria</taxon>
        <taxon>Pseudomonadati</taxon>
        <taxon>Pseudomonadota</taxon>
        <taxon>Alphaproteobacteria</taxon>
        <taxon>Acetobacterales</taxon>
        <taxon>Acetobacteraceae</taxon>
        <taxon>Komagataeibacter</taxon>
    </lineage>
</organism>
<reference evidence="2 3" key="1">
    <citation type="submission" date="2012-11" db="EMBL/GenBank/DDBJ databases">
        <title>Whole genome sequence of Gluconacetobacter xylinus NBRC 13693.</title>
        <authorList>
            <person name="Azuma Y."/>
            <person name="Higashiura N."/>
            <person name="Hirakawa H."/>
            <person name="Matsushita K."/>
        </authorList>
    </citation>
    <scope>NUCLEOTIDE SEQUENCE [LARGE SCALE GENOMIC DNA]</scope>
    <source>
        <strain evidence="2 3">NBRC 13693</strain>
    </source>
</reference>
<sequence>MVVRVAGDMAVRVDPAVVVVVVRALVDPAAVGVARGMVVPVAAPAAVAGTGGPVVAAGVARDGMVRRVITMVMDTVTVILLTGIPAIMAILMVAMWAVGAGVDGNARPLVGITRLFGGVMPATGPQAGP</sequence>
<evidence type="ECO:0000256" key="1">
    <source>
        <dbReference type="SAM" id="Phobius"/>
    </source>
</evidence>
<protein>
    <submittedName>
        <fullName evidence="2">Uncharacterized protein</fullName>
    </submittedName>
</protein>
<accession>A0A0D6Q9I8</accession>
<keyword evidence="1" id="KW-0812">Transmembrane</keyword>
<evidence type="ECO:0000313" key="2">
    <source>
        <dbReference type="EMBL" id="GAO00095.1"/>
    </source>
</evidence>
<comment type="caution">
    <text evidence="2">The sequence shown here is derived from an EMBL/GenBank/DDBJ whole genome shotgun (WGS) entry which is preliminary data.</text>
</comment>
<feature type="transmembrane region" description="Helical" evidence="1">
    <location>
        <begin position="76"/>
        <end position="98"/>
    </location>
</feature>